<dbReference type="NCBIfam" id="NF003555">
    <property type="entry name" value="PRK05218.1"/>
    <property type="match status" value="1"/>
</dbReference>
<dbReference type="PIRSF" id="PIRSF002583">
    <property type="entry name" value="Hsp90"/>
    <property type="match status" value="1"/>
</dbReference>
<dbReference type="PRINTS" id="PR00775">
    <property type="entry name" value="HEATSHOCK90"/>
</dbReference>
<reference evidence="12" key="1">
    <citation type="submission" date="2023-07" db="EMBL/GenBank/DDBJ databases">
        <title>Genomic Encyclopedia of Type Strains, Phase IV (KMG-IV): sequencing the most valuable type-strain genomes for metagenomic binning, comparative biology and taxonomic classification.</title>
        <authorList>
            <person name="Goeker M."/>
        </authorList>
    </citation>
    <scope>NUCLEOTIDE SEQUENCE</scope>
    <source>
        <strain evidence="12">DSM 26174</strain>
    </source>
</reference>
<evidence type="ECO:0000256" key="9">
    <source>
        <dbReference type="ARBA" id="ARBA00079544"/>
    </source>
</evidence>
<feature type="binding site" evidence="11">
    <location>
        <position position="77"/>
    </location>
    <ligand>
        <name>ATP</name>
        <dbReference type="ChEBI" id="CHEBI:30616"/>
    </ligand>
</feature>
<comment type="caution">
    <text evidence="12">The sequence shown here is derived from an EMBL/GenBank/DDBJ whole genome shotgun (WGS) entry which is preliminary data.</text>
</comment>
<dbReference type="SUPFAM" id="SSF54211">
    <property type="entry name" value="Ribosomal protein S5 domain 2-like"/>
    <property type="match status" value="1"/>
</dbReference>
<evidence type="ECO:0000313" key="12">
    <source>
        <dbReference type="EMBL" id="MDR6237031.1"/>
    </source>
</evidence>
<dbReference type="Gene3D" id="3.30.230.80">
    <property type="match status" value="1"/>
</dbReference>
<evidence type="ECO:0000256" key="3">
    <source>
        <dbReference type="ARBA" id="ARBA00022741"/>
    </source>
</evidence>
<protein>
    <recommendedName>
        <fullName evidence="8">Chaperone protein HtpG</fullName>
    </recommendedName>
    <alternativeName>
        <fullName evidence="7">Chaperone protein htpG</fullName>
    </alternativeName>
    <alternativeName>
        <fullName evidence="9 10">Heat shock protein HtpG</fullName>
    </alternativeName>
</protein>
<dbReference type="Pfam" id="PF13589">
    <property type="entry name" value="HATPase_c_3"/>
    <property type="match status" value="1"/>
</dbReference>
<evidence type="ECO:0000313" key="13">
    <source>
        <dbReference type="Proteomes" id="UP001185092"/>
    </source>
</evidence>
<dbReference type="GO" id="GO:0140662">
    <property type="term" value="F:ATP-dependent protein folding chaperone"/>
    <property type="evidence" value="ECO:0007669"/>
    <property type="project" value="InterPro"/>
</dbReference>
<dbReference type="InterPro" id="IPR020568">
    <property type="entry name" value="Ribosomal_Su5_D2-typ_SF"/>
</dbReference>
<comment type="similarity">
    <text evidence="1">Belongs to the heat shock protein 90 family.</text>
</comment>
<feature type="binding site" evidence="11">
    <location>
        <position position="32"/>
    </location>
    <ligand>
        <name>ATP</name>
        <dbReference type="ChEBI" id="CHEBI:30616"/>
    </ligand>
</feature>
<dbReference type="InterPro" id="IPR019805">
    <property type="entry name" value="Heat_shock_protein_90_CS"/>
</dbReference>
<evidence type="ECO:0000256" key="8">
    <source>
        <dbReference type="ARBA" id="ARBA00070675"/>
    </source>
</evidence>
<evidence type="ECO:0000256" key="4">
    <source>
        <dbReference type="ARBA" id="ARBA00022840"/>
    </source>
</evidence>
<keyword evidence="4 11" id="KW-0067">ATP-binding</keyword>
<keyword evidence="3 11" id="KW-0547">Nucleotide-binding</keyword>
<feature type="binding site" evidence="11">
    <location>
        <begin position="97"/>
        <end position="98"/>
    </location>
    <ligand>
        <name>ATP</name>
        <dbReference type="ChEBI" id="CHEBI:30616"/>
    </ligand>
</feature>
<dbReference type="FunFam" id="3.30.230.80:FF:000008">
    <property type="entry name" value="Molecular chaperone HtpG"/>
    <property type="match status" value="1"/>
</dbReference>
<keyword evidence="5" id="KW-0346">Stress response</keyword>
<dbReference type="InterPro" id="IPR037196">
    <property type="entry name" value="HSP90_C"/>
</dbReference>
<feature type="binding site" evidence="11">
    <location>
        <position position="169"/>
    </location>
    <ligand>
        <name>ATP</name>
        <dbReference type="ChEBI" id="CHEBI:30616"/>
    </ligand>
</feature>
<feature type="binding site" evidence="11">
    <location>
        <position position="337"/>
    </location>
    <ligand>
        <name>ATP</name>
        <dbReference type="ChEBI" id="CHEBI:30616"/>
    </ligand>
</feature>
<dbReference type="EMBL" id="JAVDQD010000001">
    <property type="protein sequence ID" value="MDR6237031.1"/>
    <property type="molecule type" value="Genomic_DNA"/>
</dbReference>
<feature type="binding site" evidence="11">
    <location>
        <position position="36"/>
    </location>
    <ligand>
        <name>ATP</name>
        <dbReference type="ChEBI" id="CHEBI:30616"/>
    </ligand>
</feature>
<evidence type="ECO:0000256" key="6">
    <source>
        <dbReference type="ARBA" id="ARBA00023186"/>
    </source>
</evidence>
<feature type="binding site" evidence="11">
    <location>
        <position position="82"/>
    </location>
    <ligand>
        <name>ATP</name>
        <dbReference type="ChEBI" id="CHEBI:30616"/>
    </ligand>
</feature>
<dbReference type="SUPFAM" id="SSF110942">
    <property type="entry name" value="HSP90 C-terminal domain"/>
    <property type="match status" value="1"/>
</dbReference>
<name>A0AAE3XJQ7_9BACT</name>
<dbReference type="SUPFAM" id="SSF55874">
    <property type="entry name" value="ATPase domain of HSP90 chaperone/DNA topoisomerase II/histidine kinase"/>
    <property type="match status" value="1"/>
</dbReference>
<dbReference type="PROSITE" id="PS00298">
    <property type="entry name" value="HSP90"/>
    <property type="match status" value="1"/>
</dbReference>
<dbReference type="Proteomes" id="UP001185092">
    <property type="component" value="Unassembled WGS sequence"/>
</dbReference>
<dbReference type="GO" id="GO:0051082">
    <property type="term" value="F:unfolded protein binding"/>
    <property type="evidence" value="ECO:0007669"/>
    <property type="project" value="InterPro"/>
</dbReference>
<keyword evidence="6" id="KW-0143">Chaperone</keyword>
<dbReference type="CDD" id="cd16927">
    <property type="entry name" value="HATPase_Hsp90-like"/>
    <property type="match status" value="1"/>
</dbReference>
<dbReference type="AlphaFoldDB" id="A0AAE3XJQ7"/>
<accession>A0AAE3XJQ7</accession>
<dbReference type="Gene3D" id="3.30.565.10">
    <property type="entry name" value="Histidine kinase-like ATPase, C-terminal domain"/>
    <property type="match status" value="1"/>
</dbReference>
<keyword evidence="2" id="KW-0963">Cytoplasm</keyword>
<dbReference type="RefSeq" id="WP_309936465.1">
    <property type="nucleotide sequence ID" value="NZ_AP025305.1"/>
</dbReference>
<sequence length="628" mass="71543">MQEQGSISIHTENIFPIIKKFLYSDHEIFLRELVSNAVDATQKLAQLASMGSYQGDVSGARVEVKVDKEAKTITISDQGLGMTGDEVKKYINQIAFSGATEFVEKYKDKGDTKQMIGMFGLGFYSAFMVAKEVEIITKSYQEGAEAVKWTCDGSTSYSIEAAEKSVVGTDVILHVADDSEEFLEDHKISEILNKYCKFLPVEIKFGTKEETEKDPADEEKEIKVQKDNIINNPNPIWTKSPSDLTDEDYLSFYRELYPMNFEEPLFWIHLNVDYPFNLTGILYFPKVKNDFEVQKNHIQLYSKQVFITDEVKGIVPEFLQLLHGVIDSPDIPLNVSRSFLQADNNVKKINNYITKKVADKLSDLFKSDRKAFEEKWDSIGLFVKYGMITEEKFYDKAIKYSLLENVDGEYFTIDEYKDKIQSLQKDKNDNVVVLYANDPEQQHGFIQACKERNYDVVKFDAVLDSHFINALEQKLEKVQFKRVDADTTDKLIEKEEEIKSVLSEDEETKVKEVFEKAFDNPSYTVTVASLSTNEQPLTVTMPEFMRRMRDMAKTGGGGMNMFGAMPDQYNATVNANHALISKLLKAEGEEEQVAIAKQVVDLALLAQNLLTGEKLTSFINRSVDFLAK</sequence>
<dbReference type="InterPro" id="IPR036890">
    <property type="entry name" value="HATPase_C_sf"/>
</dbReference>
<evidence type="ECO:0000256" key="7">
    <source>
        <dbReference type="ARBA" id="ARBA00067988"/>
    </source>
</evidence>
<dbReference type="Gene3D" id="3.40.50.11260">
    <property type="match status" value="1"/>
</dbReference>
<evidence type="ECO:0000256" key="10">
    <source>
        <dbReference type="ARBA" id="ARBA00080411"/>
    </source>
</evidence>
<dbReference type="PANTHER" id="PTHR11528">
    <property type="entry name" value="HEAT SHOCK PROTEIN 90 FAMILY MEMBER"/>
    <property type="match status" value="1"/>
</dbReference>
<evidence type="ECO:0000256" key="1">
    <source>
        <dbReference type="ARBA" id="ARBA00008239"/>
    </source>
</evidence>
<dbReference type="Pfam" id="PF00183">
    <property type="entry name" value="HSP90"/>
    <property type="match status" value="1"/>
</dbReference>
<dbReference type="FunFam" id="3.30.565.10:FF:000076">
    <property type="entry name" value="Molecular chaperone HtpG"/>
    <property type="match status" value="1"/>
</dbReference>
<keyword evidence="13" id="KW-1185">Reference proteome</keyword>
<dbReference type="GO" id="GO:0016887">
    <property type="term" value="F:ATP hydrolysis activity"/>
    <property type="evidence" value="ECO:0007669"/>
    <property type="project" value="InterPro"/>
</dbReference>
<proteinExistence type="inferred from homology"/>
<dbReference type="GO" id="GO:0005524">
    <property type="term" value="F:ATP binding"/>
    <property type="evidence" value="ECO:0007669"/>
    <property type="project" value="UniProtKB-KW"/>
</dbReference>
<dbReference type="InterPro" id="IPR020575">
    <property type="entry name" value="Hsp90_N"/>
</dbReference>
<dbReference type="InterPro" id="IPR001404">
    <property type="entry name" value="Hsp90_fam"/>
</dbReference>
<evidence type="ECO:0000256" key="5">
    <source>
        <dbReference type="ARBA" id="ARBA00023016"/>
    </source>
</evidence>
<evidence type="ECO:0000256" key="2">
    <source>
        <dbReference type="ARBA" id="ARBA00022490"/>
    </source>
</evidence>
<gene>
    <name evidence="12" type="ORF">HNQ88_000007</name>
</gene>
<dbReference type="Gene3D" id="1.20.120.790">
    <property type="entry name" value="Heat shock protein 90, C-terminal domain"/>
    <property type="match status" value="1"/>
</dbReference>
<evidence type="ECO:0000256" key="11">
    <source>
        <dbReference type="PIRSR" id="PIRSR002583-1"/>
    </source>
</evidence>
<organism evidence="12 13">
    <name type="scientific">Aureibacter tunicatorum</name>
    <dbReference type="NCBI Taxonomy" id="866807"/>
    <lineage>
        <taxon>Bacteria</taxon>
        <taxon>Pseudomonadati</taxon>
        <taxon>Bacteroidota</taxon>
        <taxon>Cytophagia</taxon>
        <taxon>Cytophagales</taxon>
        <taxon>Persicobacteraceae</taxon>
        <taxon>Aureibacter</taxon>
    </lineage>
</organism>